<gene>
    <name evidence="20" type="ORF">C5F46_12845</name>
</gene>
<evidence type="ECO:0000256" key="6">
    <source>
        <dbReference type="ARBA" id="ARBA00022494"/>
    </source>
</evidence>
<evidence type="ECO:0000256" key="4">
    <source>
        <dbReference type="ARBA" id="ARBA00011367"/>
    </source>
</evidence>
<keyword evidence="13 18" id="KW-1133">Transmembrane helix</keyword>
<dbReference type="PRINTS" id="PR00673">
    <property type="entry name" value="LIGHTHARVSTA"/>
</dbReference>
<dbReference type="Proteomes" id="UP000241899">
    <property type="component" value="Unassembled WGS sequence"/>
</dbReference>
<dbReference type="InterPro" id="IPR000066">
    <property type="entry name" value="Antenna_a/b"/>
</dbReference>
<keyword evidence="11" id="KW-0460">Magnesium</keyword>
<keyword evidence="21" id="KW-1185">Reference proteome</keyword>
<keyword evidence="16" id="KW-0437">Light-harvesting polypeptide</keyword>
<evidence type="ECO:0000256" key="2">
    <source>
        <dbReference type="ARBA" id="ARBA00004249"/>
    </source>
</evidence>
<evidence type="ECO:0000313" key="21">
    <source>
        <dbReference type="Proteomes" id="UP000241899"/>
    </source>
</evidence>
<dbReference type="GO" id="GO:0019684">
    <property type="term" value="P:photosynthesis, light reaction"/>
    <property type="evidence" value="ECO:0007669"/>
    <property type="project" value="InterPro"/>
</dbReference>
<evidence type="ECO:0000256" key="13">
    <source>
        <dbReference type="ARBA" id="ARBA00022989"/>
    </source>
</evidence>
<dbReference type="InterPro" id="IPR035889">
    <property type="entry name" value="Light-harvesting_complex"/>
</dbReference>
<reference evidence="20 21" key="1">
    <citation type="submission" date="2018-03" db="EMBL/GenBank/DDBJ databases">
        <title>Rhodobacter veldkampii.</title>
        <authorList>
            <person name="Meyer T.E."/>
            <person name="Miller S."/>
            <person name="Lodha T."/>
            <person name="Gandham S."/>
            <person name="Chintalapati S."/>
            <person name="Chintalapati V.R."/>
        </authorList>
    </citation>
    <scope>NUCLEOTIDE SEQUENCE [LARGE SCALE GENOMIC DNA]</scope>
    <source>
        <strain evidence="20 21">DSM 11550</strain>
    </source>
</reference>
<keyword evidence="12" id="KW-0076">Bacteriochlorophyll</keyword>
<keyword evidence="14" id="KW-0157">Chromophore</keyword>
<dbReference type="InterPro" id="IPR018332">
    <property type="entry name" value="Antenna_alpha"/>
</dbReference>
<dbReference type="GO" id="GO:0005886">
    <property type="term" value="C:plasma membrane"/>
    <property type="evidence" value="ECO:0007669"/>
    <property type="project" value="UniProtKB-SubCell"/>
</dbReference>
<proteinExistence type="inferred from homology"/>
<keyword evidence="5" id="KW-1003">Cell membrane</keyword>
<dbReference type="GO" id="GO:0030077">
    <property type="term" value="C:plasma membrane light-harvesting complex"/>
    <property type="evidence" value="ECO:0007669"/>
    <property type="project" value="InterPro"/>
</dbReference>
<name>A0A2T4JFK1_9RHOB</name>
<evidence type="ECO:0000256" key="10">
    <source>
        <dbReference type="ARBA" id="ARBA00022723"/>
    </source>
</evidence>
<evidence type="ECO:0000313" key="20">
    <source>
        <dbReference type="EMBL" id="PTE16692.1"/>
    </source>
</evidence>
<feature type="domain" description="Antenna complex alpha/beta subunit" evidence="19">
    <location>
        <begin position="3"/>
        <end position="41"/>
    </location>
</feature>
<keyword evidence="7" id="KW-0997">Cell inner membrane</keyword>
<evidence type="ECO:0000256" key="7">
    <source>
        <dbReference type="ARBA" id="ARBA00022519"/>
    </source>
</evidence>
<comment type="subunit">
    <text evidence="4">The core complex is formed by different alpha and beta chains, binding bacteriochlorophyll molecules, and arranged most probably in tetrameric structures disposed around the reaction center. The non-pigmented gamma chains may constitute additional components.</text>
</comment>
<dbReference type="AlphaFoldDB" id="A0A2T4JFK1"/>
<evidence type="ECO:0000256" key="15">
    <source>
        <dbReference type="ARBA" id="ARBA00023136"/>
    </source>
</evidence>
<protein>
    <recommendedName>
        <fullName evidence="17">Antenna pigment protein alpha chain</fullName>
    </recommendedName>
</protein>
<dbReference type="Pfam" id="PF00556">
    <property type="entry name" value="LHC"/>
    <property type="match status" value="1"/>
</dbReference>
<evidence type="ECO:0000256" key="1">
    <source>
        <dbReference type="ARBA" id="ARBA00002455"/>
    </source>
</evidence>
<evidence type="ECO:0000256" key="12">
    <source>
        <dbReference type="ARBA" id="ARBA00022956"/>
    </source>
</evidence>
<accession>A0A2T4JFK1</accession>
<comment type="similarity">
    <text evidence="3">Belongs to the antenna complex alpha subunit family.</text>
</comment>
<comment type="subcellular location">
    <subcellularLocation>
        <location evidence="2">Cell inner membrane</location>
        <topology evidence="2">Single-pass type II membrane protein</topology>
    </subcellularLocation>
</comment>
<evidence type="ECO:0000256" key="18">
    <source>
        <dbReference type="SAM" id="Phobius"/>
    </source>
</evidence>
<sequence>MNNAKLWLVVKPTTGVPLFLSAVAISSFAVHYMLVQNTTWLGAYHNGSATVAAAPAN</sequence>
<comment type="function">
    <text evidence="1">Antenna complexes are light-harvesting systems, which transfer the excitation energy to the reaction centers.</text>
</comment>
<keyword evidence="8" id="KW-0042">Antenna complex</keyword>
<comment type="caution">
    <text evidence="20">The sequence shown here is derived from an EMBL/GenBank/DDBJ whole genome shotgun (WGS) entry which is preliminary data.</text>
</comment>
<evidence type="ECO:0000256" key="11">
    <source>
        <dbReference type="ARBA" id="ARBA00022842"/>
    </source>
</evidence>
<dbReference type="EMBL" id="PZKF01000035">
    <property type="protein sequence ID" value="PTE16692.1"/>
    <property type="molecule type" value="Genomic_DNA"/>
</dbReference>
<keyword evidence="6" id="KW-0148">Chlorophyll</keyword>
<organism evidence="20 21">
    <name type="scientific">Phaeovulum veldkampii DSM 11550</name>
    <dbReference type="NCBI Taxonomy" id="1185920"/>
    <lineage>
        <taxon>Bacteria</taxon>
        <taxon>Pseudomonadati</taxon>
        <taxon>Pseudomonadota</taxon>
        <taxon>Alphaproteobacteria</taxon>
        <taxon>Rhodobacterales</taxon>
        <taxon>Paracoccaceae</taxon>
        <taxon>Phaeovulum</taxon>
    </lineage>
</organism>
<keyword evidence="10" id="KW-0479">Metal-binding</keyword>
<keyword evidence="15 18" id="KW-0472">Membrane</keyword>
<dbReference type="GO" id="GO:0042314">
    <property type="term" value="F:bacteriochlorophyll binding"/>
    <property type="evidence" value="ECO:0007669"/>
    <property type="project" value="UniProtKB-KW"/>
</dbReference>
<evidence type="ECO:0000256" key="3">
    <source>
        <dbReference type="ARBA" id="ARBA00005629"/>
    </source>
</evidence>
<evidence type="ECO:0000256" key="9">
    <source>
        <dbReference type="ARBA" id="ARBA00022692"/>
    </source>
</evidence>
<evidence type="ECO:0000256" key="14">
    <source>
        <dbReference type="ARBA" id="ARBA00022991"/>
    </source>
</evidence>
<dbReference type="OrthoDB" id="7065223at2"/>
<evidence type="ECO:0000256" key="8">
    <source>
        <dbReference type="ARBA" id="ARBA00022549"/>
    </source>
</evidence>
<evidence type="ECO:0000256" key="5">
    <source>
        <dbReference type="ARBA" id="ARBA00022475"/>
    </source>
</evidence>
<keyword evidence="9 18" id="KW-0812">Transmembrane</keyword>
<dbReference type="SUPFAM" id="SSF56918">
    <property type="entry name" value="Light-harvesting complex subunits"/>
    <property type="match status" value="1"/>
</dbReference>
<evidence type="ECO:0000256" key="17">
    <source>
        <dbReference type="ARBA" id="ARBA00029710"/>
    </source>
</evidence>
<dbReference type="RefSeq" id="WP_107325745.1">
    <property type="nucleotide sequence ID" value="NZ_NHSP01000022.1"/>
</dbReference>
<dbReference type="Gene3D" id="4.10.220.20">
    <property type="entry name" value="Light-harvesting complex"/>
    <property type="match status" value="1"/>
</dbReference>
<feature type="transmembrane region" description="Helical" evidence="18">
    <location>
        <begin position="15"/>
        <end position="35"/>
    </location>
</feature>
<evidence type="ECO:0000256" key="16">
    <source>
        <dbReference type="ARBA" id="ARBA00023243"/>
    </source>
</evidence>
<dbReference type="GO" id="GO:0046872">
    <property type="term" value="F:metal ion binding"/>
    <property type="evidence" value="ECO:0007669"/>
    <property type="project" value="UniProtKB-KW"/>
</dbReference>
<evidence type="ECO:0000259" key="19">
    <source>
        <dbReference type="Pfam" id="PF00556"/>
    </source>
</evidence>